<dbReference type="EMBL" id="MN740684">
    <property type="protein sequence ID" value="QHU07536.1"/>
    <property type="molecule type" value="Genomic_DNA"/>
</dbReference>
<reference evidence="1" key="1">
    <citation type="journal article" date="2020" name="Nature">
        <title>Giant virus diversity and host interactions through global metagenomics.</title>
        <authorList>
            <person name="Schulz F."/>
            <person name="Roux S."/>
            <person name="Paez-Espino D."/>
            <person name="Jungbluth S."/>
            <person name="Walsh D.A."/>
            <person name="Denef V.J."/>
            <person name="McMahon K.D."/>
            <person name="Konstantinidis K.T."/>
            <person name="Eloe-Fadrosh E.A."/>
            <person name="Kyrpides N.C."/>
            <person name="Woyke T."/>
        </authorList>
    </citation>
    <scope>NUCLEOTIDE SEQUENCE</scope>
    <source>
        <strain evidence="1">GVMAG-S-1040241-154</strain>
    </source>
</reference>
<dbReference type="AlphaFoldDB" id="A0A6C0JRT8"/>
<sequence length="92" mass="10412">MSSTYSFIDTSKNKVIFPSVPNAGLYNDTDNFSGKPWGNDYVEKVEPTAEAYAAKFYAKNHIPSSLRPGNNPKPHIYDYINTEKLNVQCYNL</sequence>
<protein>
    <submittedName>
        <fullName evidence="1">Uncharacterized protein</fullName>
    </submittedName>
</protein>
<name>A0A6C0JRT8_9ZZZZ</name>
<evidence type="ECO:0000313" key="1">
    <source>
        <dbReference type="EMBL" id="QHU07536.1"/>
    </source>
</evidence>
<organism evidence="1">
    <name type="scientific">viral metagenome</name>
    <dbReference type="NCBI Taxonomy" id="1070528"/>
    <lineage>
        <taxon>unclassified sequences</taxon>
        <taxon>metagenomes</taxon>
        <taxon>organismal metagenomes</taxon>
    </lineage>
</organism>
<accession>A0A6C0JRT8</accession>
<proteinExistence type="predicted"/>